<evidence type="ECO:0000256" key="7">
    <source>
        <dbReference type="SAM" id="Phobius"/>
    </source>
</evidence>
<name>A0A286RGL4_9BACT</name>
<feature type="transmembrane region" description="Helical" evidence="7">
    <location>
        <begin position="273"/>
        <end position="291"/>
    </location>
</feature>
<protein>
    <submittedName>
        <fullName evidence="8">Integral membrane protein TerC</fullName>
    </submittedName>
</protein>
<reference evidence="8 9" key="1">
    <citation type="journal article" name="Front. Microbiol.">
        <title>Sugar Metabolism of the First Thermophilic Planctomycete Thermogutta terrifontis: Comparative Genomic and Transcriptomic Approaches.</title>
        <authorList>
            <person name="Elcheninov A.G."/>
            <person name="Menzel P."/>
            <person name="Gudbergsdottir S.R."/>
            <person name="Slesarev A.I."/>
            <person name="Kadnikov V.V."/>
            <person name="Krogh A."/>
            <person name="Bonch-Osmolovskaya E.A."/>
            <person name="Peng X."/>
            <person name="Kublanov I.V."/>
        </authorList>
    </citation>
    <scope>NUCLEOTIDE SEQUENCE [LARGE SCALE GENOMIC DNA]</scope>
    <source>
        <strain evidence="8 9">R1</strain>
    </source>
</reference>
<evidence type="ECO:0000256" key="4">
    <source>
        <dbReference type="ARBA" id="ARBA00022989"/>
    </source>
</evidence>
<dbReference type="Pfam" id="PF03741">
    <property type="entry name" value="TerC"/>
    <property type="match status" value="1"/>
</dbReference>
<dbReference type="AlphaFoldDB" id="A0A286RGL4"/>
<evidence type="ECO:0000256" key="6">
    <source>
        <dbReference type="SAM" id="MobiDB-lite"/>
    </source>
</evidence>
<evidence type="ECO:0000256" key="2">
    <source>
        <dbReference type="ARBA" id="ARBA00007511"/>
    </source>
</evidence>
<keyword evidence="4 7" id="KW-1133">Transmembrane helix</keyword>
<organism evidence="8 9">
    <name type="scientific">Thermogutta terrifontis</name>
    <dbReference type="NCBI Taxonomy" id="1331910"/>
    <lineage>
        <taxon>Bacteria</taxon>
        <taxon>Pseudomonadati</taxon>
        <taxon>Planctomycetota</taxon>
        <taxon>Planctomycetia</taxon>
        <taxon>Pirellulales</taxon>
        <taxon>Thermoguttaceae</taxon>
        <taxon>Thermogutta</taxon>
    </lineage>
</organism>
<dbReference type="KEGG" id="ttf:THTE_2498"/>
<feature type="transmembrane region" description="Helical" evidence="7">
    <location>
        <begin position="174"/>
        <end position="192"/>
    </location>
</feature>
<proteinExistence type="inferred from homology"/>
<feature type="transmembrane region" description="Helical" evidence="7">
    <location>
        <begin position="333"/>
        <end position="352"/>
    </location>
</feature>
<feature type="compositionally biased region" description="Basic and acidic residues" evidence="6">
    <location>
        <begin position="355"/>
        <end position="365"/>
    </location>
</feature>
<feature type="transmembrane region" description="Helical" evidence="7">
    <location>
        <begin position="111"/>
        <end position="134"/>
    </location>
</feature>
<keyword evidence="9" id="KW-1185">Reference proteome</keyword>
<dbReference type="InterPro" id="IPR005496">
    <property type="entry name" value="Integral_membrane_TerC"/>
</dbReference>
<keyword evidence="3 7" id="KW-0812">Transmembrane</keyword>
<keyword evidence="5 7" id="KW-0472">Membrane</keyword>
<evidence type="ECO:0000256" key="5">
    <source>
        <dbReference type="ARBA" id="ARBA00023136"/>
    </source>
</evidence>
<evidence type="ECO:0000313" key="9">
    <source>
        <dbReference type="Proteomes" id="UP000215086"/>
    </source>
</evidence>
<dbReference type="InterPro" id="IPR022369">
    <property type="entry name" value="Integral_membrane_TerC_rswitch"/>
</dbReference>
<feature type="transmembrane region" description="Helical" evidence="7">
    <location>
        <begin position="231"/>
        <end position="253"/>
    </location>
</feature>
<feature type="transmembrane region" description="Helical" evidence="7">
    <location>
        <begin position="43"/>
        <end position="64"/>
    </location>
</feature>
<dbReference type="Proteomes" id="UP000215086">
    <property type="component" value="Chromosome"/>
</dbReference>
<evidence type="ECO:0000313" key="8">
    <source>
        <dbReference type="EMBL" id="ASV75100.1"/>
    </source>
</evidence>
<comment type="similarity">
    <text evidence="2">Belongs to the TerC family.</text>
</comment>
<evidence type="ECO:0000256" key="3">
    <source>
        <dbReference type="ARBA" id="ARBA00022692"/>
    </source>
</evidence>
<dbReference type="PANTHER" id="PTHR30238">
    <property type="entry name" value="MEMBRANE BOUND PREDICTED REDOX MODULATOR"/>
    <property type="match status" value="1"/>
</dbReference>
<gene>
    <name evidence="8" type="ORF">THTE_2498</name>
</gene>
<evidence type="ECO:0000256" key="1">
    <source>
        <dbReference type="ARBA" id="ARBA00004141"/>
    </source>
</evidence>
<feature type="region of interest" description="Disordered" evidence="6">
    <location>
        <begin position="355"/>
        <end position="382"/>
    </location>
</feature>
<feature type="transmembrane region" description="Helical" evidence="7">
    <location>
        <begin position="146"/>
        <end position="168"/>
    </location>
</feature>
<dbReference type="EMBL" id="CP018477">
    <property type="protein sequence ID" value="ASV75100.1"/>
    <property type="molecule type" value="Genomic_DNA"/>
</dbReference>
<dbReference type="OrthoDB" id="9783692at2"/>
<dbReference type="GO" id="GO:0016020">
    <property type="term" value="C:membrane"/>
    <property type="evidence" value="ECO:0007669"/>
    <property type="project" value="UniProtKB-SubCell"/>
</dbReference>
<feature type="transmembrane region" description="Helical" evidence="7">
    <location>
        <begin position="296"/>
        <end position="313"/>
    </location>
</feature>
<comment type="subcellular location">
    <subcellularLocation>
        <location evidence="1">Membrane</location>
        <topology evidence="1">Multi-pass membrane protein</topology>
    </subcellularLocation>
</comment>
<dbReference type="PANTHER" id="PTHR30238:SF0">
    <property type="entry name" value="THYLAKOID MEMBRANE PROTEIN TERC, CHLOROPLASTIC"/>
    <property type="match status" value="1"/>
</dbReference>
<accession>A0A286RGL4</accession>
<sequence>MEWNSDRWTRVPIGRVFERVRCRRTQPEKESALAAENLLEVHWWHWAAFLGGIAVLLFLDLVVFHRHDHAPSLRESFLWSVFWIGLALVFNAFVWWWGWHLHGSSEAGVKFLTGFVVEKSLSVDNLFVFAVIFRYFGVSIKYQHRILFWGILGAIIMRGIFVAAGVSLIQMFEWVLLVFGAFLIYTGIHLAFSKKENVHPEKNVVLRFAQRWFRISPEPIFDHFFVRRNGLLHATPGFLVLLVVESTDVLFAVDSVPAVIGITRDPFIVYSSNIWAILGLRALYFLLVGVLDRFEYLHYGLAAVLSFIGLKMVGEYVGHHYFDLHGRLIDPWVSLAIVGGILGISLLPTFFVKGKSTESKPDEPRPLQTTPSPAEAVREERR</sequence>
<feature type="transmembrane region" description="Helical" evidence="7">
    <location>
        <begin position="76"/>
        <end position="99"/>
    </location>
</feature>
<dbReference type="NCBIfam" id="TIGR03718">
    <property type="entry name" value="R_switched_Alx"/>
    <property type="match status" value="1"/>
</dbReference>